<dbReference type="EC" id="2.4.1.227" evidence="5"/>
<name>A0A518DFF8_9BACT</name>
<evidence type="ECO:0000259" key="4">
    <source>
        <dbReference type="Pfam" id="PF04101"/>
    </source>
</evidence>
<evidence type="ECO:0000313" key="6">
    <source>
        <dbReference type="Proteomes" id="UP000317429"/>
    </source>
</evidence>
<sequence length="378" mass="40151">MRARMHVLFAGGGDERRLYPGLSIAESLRDMIPEVEITFAGSGRSDENRLVRSAGHRYIVAPSKPAPHSTLEAVRFVTDNVAGYLAARWMLREHQVSLVVGLGGAPAATVVRAAHSRGVPFVLVERDLEPTRTARKLADAAEAVCLAYEQTEPHLPIGARAIFTGAPGRPTFHRLHPRAKARAERHDDESVARYGFDERRITVLACGELNDAMPEALRLIGDRLRGWRVVHQTGEGCLVETEARYRAAGVDALVLAYMDEVASVIDESDILICGADGTSLAEAALAATPAVVVPFGGLESSQRENAAAGAHGDAIRVVHPEAGRLAESIAAAVSPLVDDAELRRRCALNAASQAHPGAPDAVAQVCCEALGALRAAAA</sequence>
<organism evidence="5 6">
    <name type="scientific">Pirellulimonas nuda</name>
    <dbReference type="NCBI Taxonomy" id="2528009"/>
    <lineage>
        <taxon>Bacteria</taxon>
        <taxon>Pseudomonadati</taxon>
        <taxon>Planctomycetota</taxon>
        <taxon>Planctomycetia</taxon>
        <taxon>Pirellulales</taxon>
        <taxon>Lacipirellulaceae</taxon>
        <taxon>Pirellulimonas</taxon>
    </lineage>
</organism>
<dbReference type="Pfam" id="PF04101">
    <property type="entry name" value="Glyco_tran_28_C"/>
    <property type="match status" value="1"/>
</dbReference>
<evidence type="ECO:0000259" key="3">
    <source>
        <dbReference type="Pfam" id="PF03033"/>
    </source>
</evidence>
<dbReference type="InterPro" id="IPR004276">
    <property type="entry name" value="GlycoTrans_28_N"/>
</dbReference>
<dbReference type="GO" id="GO:0016758">
    <property type="term" value="F:hexosyltransferase activity"/>
    <property type="evidence" value="ECO:0007669"/>
    <property type="project" value="InterPro"/>
</dbReference>
<feature type="domain" description="Glycosyltransferase family 28 N-terminal" evidence="3">
    <location>
        <begin position="9"/>
        <end position="144"/>
    </location>
</feature>
<dbReference type="EMBL" id="CP036291">
    <property type="protein sequence ID" value="QDU90214.1"/>
    <property type="molecule type" value="Genomic_DNA"/>
</dbReference>
<dbReference type="PANTHER" id="PTHR21015">
    <property type="entry name" value="UDP-N-ACETYLGLUCOSAMINE--N-ACETYLMURAMYL-(PENTAPEPTIDE) PYROPHOSPHORYL-UNDECAPRENOL N-ACETYLGLUCOSAMINE TRANSFERASE 1"/>
    <property type="match status" value="1"/>
</dbReference>
<keyword evidence="2 5" id="KW-0808">Transferase</keyword>
<reference evidence="5 6" key="1">
    <citation type="submission" date="2019-02" db="EMBL/GenBank/DDBJ databases">
        <title>Deep-cultivation of Planctomycetes and their phenomic and genomic characterization uncovers novel biology.</title>
        <authorList>
            <person name="Wiegand S."/>
            <person name="Jogler M."/>
            <person name="Boedeker C."/>
            <person name="Pinto D."/>
            <person name="Vollmers J."/>
            <person name="Rivas-Marin E."/>
            <person name="Kohn T."/>
            <person name="Peeters S.H."/>
            <person name="Heuer A."/>
            <person name="Rast P."/>
            <person name="Oberbeckmann S."/>
            <person name="Bunk B."/>
            <person name="Jeske O."/>
            <person name="Meyerdierks A."/>
            <person name="Storesund J.E."/>
            <person name="Kallscheuer N."/>
            <person name="Luecker S."/>
            <person name="Lage O.M."/>
            <person name="Pohl T."/>
            <person name="Merkel B.J."/>
            <person name="Hornburger P."/>
            <person name="Mueller R.-W."/>
            <person name="Bruemmer F."/>
            <person name="Labrenz M."/>
            <person name="Spormann A.M."/>
            <person name="Op den Camp H."/>
            <person name="Overmann J."/>
            <person name="Amann R."/>
            <person name="Jetten M.S.M."/>
            <person name="Mascher T."/>
            <person name="Medema M.H."/>
            <person name="Devos D.P."/>
            <person name="Kaster A.-K."/>
            <person name="Ovreas L."/>
            <person name="Rohde M."/>
            <person name="Galperin M.Y."/>
            <person name="Jogler C."/>
        </authorList>
    </citation>
    <scope>NUCLEOTIDE SEQUENCE [LARGE SCALE GENOMIC DNA]</scope>
    <source>
        <strain evidence="5 6">Pla175</strain>
    </source>
</reference>
<dbReference type="Pfam" id="PF03033">
    <property type="entry name" value="Glyco_transf_28"/>
    <property type="match status" value="1"/>
</dbReference>
<dbReference type="PANTHER" id="PTHR21015:SF22">
    <property type="entry name" value="GLYCOSYLTRANSFERASE"/>
    <property type="match status" value="1"/>
</dbReference>
<keyword evidence="6" id="KW-1185">Reference proteome</keyword>
<dbReference type="InterPro" id="IPR007235">
    <property type="entry name" value="Glyco_trans_28_C"/>
</dbReference>
<protein>
    <submittedName>
        <fullName evidence="5">UDP-N-acetylglucosamine--N-acetylmuramyl-(Pentapeptide) pyrophosphoryl-undecaprenol N-acetylglucosamine transferase MurG</fullName>
        <ecNumber evidence="5">2.4.1.227</ecNumber>
    </submittedName>
</protein>
<dbReference type="CDD" id="cd03785">
    <property type="entry name" value="GT28_MurG"/>
    <property type="match status" value="1"/>
</dbReference>
<accession>A0A518DFF8</accession>
<evidence type="ECO:0000256" key="1">
    <source>
        <dbReference type="ARBA" id="ARBA00022676"/>
    </source>
</evidence>
<dbReference type="Proteomes" id="UP000317429">
    <property type="component" value="Chromosome"/>
</dbReference>
<dbReference type="OrthoDB" id="9808936at2"/>
<dbReference type="SUPFAM" id="SSF53756">
    <property type="entry name" value="UDP-Glycosyltransferase/glycogen phosphorylase"/>
    <property type="match status" value="1"/>
</dbReference>
<keyword evidence="1 5" id="KW-0328">Glycosyltransferase</keyword>
<dbReference type="KEGG" id="pnd:Pla175_36160"/>
<dbReference type="Gene3D" id="3.40.50.2000">
    <property type="entry name" value="Glycogen Phosphorylase B"/>
    <property type="match status" value="2"/>
</dbReference>
<evidence type="ECO:0000313" key="5">
    <source>
        <dbReference type="EMBL" id="QDU90214.1"/>
    </source>
</evidence>
<proteinExistence type="predicted"/>
<dbReference type="GO" id="GO:0005975">
    <property type="term" value="P:carbohydrate metabolic process"/>
    <property type="evidence" value="ECO:0007669"/>
    <property type="project" value="InterPro"/>
</dbReference>
<evidence type="ECO:0000256" key="2">
    <source>
        <dbReference type="ARBA" id="ARBA00022679"/>
    </source>
</evidence>
<dbReference type="GO" id="GO:1901137">
    <property type="term" value="P:carbohydrate derivative biosynthetic process"/>
    <property type="evidence" value="ECO:0007669"/>
    <property type="project" value="UniProtKB-ARBA"/>
</dbReference>
<gene>
    <name evidence="5" type="primary">murG</name>
    <name evidence="5" type="ORF">Pla175_36160</name>
</gene>
<feature type="domain" description="Glycosyl transferase family 28 C-terminal" evidence="4">
    <location>
        <begin position="209"/>
        <end position="341"/>
    </location>
</feature>
<dbReference type="AlphaFoldDB" id="A0A518DFF8"/>